<reference evidence="2" key="1">
    <citation type="submission" date="2023-07" db="EMBL/GenBank/DDBJ databases">
        <title>Novel Mycoplasma species identified in domestic and wild animals.</title>
        <authorList>
            <person name="Volokhov D.V."/>
            <person name="Furtak V.A."/>
            <person name="Zagorodnyaya T.A."/>
        </authorList>
    </citation>
    <scope>NUCLEOTIDE SEQUENCE [LARGE SCALE GENOMIC DNA]</scope>
    <source>
        <strain evidence="2">92-19</strain>
    </source>
</reference>
<dbReference type="RefSeq" id="WP_262096897.1">
    <property type="nucleotide sequence ID" value="NZ_JAOEGN010000017.1"/>
</dbReference>
<dbReference type="Gene3D" id="2.160.20.110">
    <property type="match status" value="2"/>
</dbReference>
<organism evidence="1 2">
    <name type="scientific">Paracholeplasma vituli</name>
    <dbReference type="NCBI Taxonomy" id="69473"/>
    <lineage>
        <taxon>Bacteria</taxon>
        <taxon>Bacillati</taxon>
        <taxon>Mycoplasmatota</taxon>
        <taxon>Mollicutes</taxon>
        <taxon>Acholeplasmatales</taxon>
        <taxon>Acholeplasmataceae</taxon>
        <taxon>Paracholeplasma</taxon>
    </lineage>
</organism>
<protein>
    <submittedName>
        <fullName evidence="1">Uncharacterized protein</fullName>
    </submittedName>
</protein>
<keyword evidence="2" id="KW-1185">Reference proteome</keyword>
<comment type="caution">
    <text evidence="1">The sequence shown here is derived from an EMBL/GenBank/DDBJ whole genome shotgun (WGS) entry which is preliminary data.</text>
</comment>
<dbReference type="EMBL" id="JAOEGN010000017">
    <property type="protein sequence ID" value="MCU0105578.1"/>
    <property type="molecule type" value="Genomic_DNA"/>
</dbReference>
<evidence type="ECO:0000313" key="1">
    <source>
        <dbReference type="EMBL" id="MCU0105578.1"/>
    </source>
</evidence>
<gene>
    <name evidence="1" type="ORF">N7603_07890</name>
</gene>
<dbReference type="Proteomes" id="UP001209076">
    <property type="component" value="Unassembled WGS sequence"/>
</dbReference>
<evidence type="ECO:0000313" key="2">
    <source>
        <dbReference type="Proteomes" id="UP001209076"/>
    </source>
</evidence>
<accession>A0ABT2Q0Y8</accession>
<sequence>MRSIIKRTISFTLMALVTTLGIFALIQKPITKPGFDDDNFIKTSAFTNNFFSANLTSSGRDAADTFISFQAIYDIINPQIEAVVAQIELDDEITKEQIETLVNSADATISSQINALVGSSRVNISTAEELYYFSVSAAFNFKYEATENWVPFILTIQKILDLDYVLTSDIDYNTERARKFVPIGIDININNGGIVYPYPFTGTFDGQGFTISNLYVADYNYIIMLYGDTTFVDIPLARYYAMFAHVGTSGAIMNLVLRNPDYELVDLPDGLNSAAMLVGENKGLIYNTAVIDFKTSSTGADLSGMRINVQAATADNYNAAGFVHTNIGIIRNSYLATPNVLSASSYFRFEDRPFVYFNTATINDVVYNGTLQGIGYDSVLNPNVSSTVQPAGVVSYTTATLRNGTGVNINSQTLTNPYTNALEKNRWYFYADDGYPTMVGLTYNTNNPANPYFEISNEYDFYNFSKMIDFNTKKDTKGYNEFKYVLTKDIDMKNIKSYKTPSKPFLGILTGGDLDFSDVSVNINQNKYVYNLRIIRPAIVNTEYFLGVLSVVNGQVNNINFYNNELVATNTKEHYGKTFNIGMVAGRTTQTAIIKNIIVGNDSSAPTPRKTIDLGTALIGRTYAGGVIGRAGGNITYVAHTGIVDGGLHSFEDITIDGTFSIGGIIGGTATSNMILRNSYNSGQIYGVGSIDNEYAGTIRHRIGGVIGEINNLNSTGNELYYVLNTGDIHGPDFLGKDGNIVTYNIGGIFGTVLGQKNRINQGTNLINGRWENRGDVIVESYNAFNRVYTAGIGIAETTQSDAEFSVMNNKGNYSITGLNSDNYNVYVFYAATILDNTTTGIKLSRAYNDADYVFESSFFTTTVSTNPILISPFYTSVNNNQTTLLYVKNSGDLRVGTVNQSIALVRELRVSNITQNYFTYYKNVINSGNIHVTDFAQDKDVYVSGLTWILPYSDAPYTMYNVLNEGNIIVSRLSGHTVISGNTYTDTSFRVTTFVRRNIYISGIVNINAGVIQNAMNNGNLSSDDGLALTNITGRSNLFAGGITTFNYNLIQDTGNVGDLTFTNETLATDTSAVVHAVISTGNAYYGGLVFSYNSGITLGGITAIIGDRNALVLTGYGYGNSNILARVYDSANNGKIYAKAPEYVRVGGILGTALGTEITAGNNVTNSTDSGSTALKTFSTNTLGDQDPVGQSELSNGLNFGDIYGITSQVVEYNGSNSTANSERIPIHASVGGVIGYGLAKLTKMVNHGLIASTDVAGGVIGATFILGAANGLTTTVNIDTAIHYGKVRALKKAAYSNFTIEKADPTIGDAANFFYPINDTVWVTPSGTTAIAQNRKRGFGGIFGRLQRGFSGTMLATSFKNILNMDREIDMLGRVDQVSLTGSYYTYRFTSINNPDTYYTAKPYDITPSVFTGFTNIADAYVITQSTSVTFRKSTNNSTTLSSVTFNGATVSYGRGLLRYVGVHDDSKRRTFTFTGTQTPQNGSATYNVSARVEDIPFISTTSWTTLTITNYKGFIPIRVTTTNVAYPVPVVRDRALDPSDPIPPKFVFDEDFPLMLPEQSDYIYPVETDSLAPRFTNSGDTTNFKPNGMYVLATRLGKLIGAVMPSNIDVSNFYTIDEVNQSGYIDLNNVNSAQTKMPSIGDLGLDPLYQKYSAMFQVSYNNQSNIDTTTYSGQTVARLALKNTNGTGPQLDGGVISGTTITYTLPSQAFSGNNHTYEIDSATLSKNAVLANYNRETNPNFTAFNNAYLSRTSNVLGGTFKPIINGVFNADGIAGNADDNVITVKLNVFSEISSNISGLVEKYSTEYTIKIVRTTNTPSVATTQVFVDGAASTRTVSGNVTTVTSPQLLPNGTIQAVFTDTGTHANGTIMPLGHQMVVRSLYQGATLIDPSLYTVTINPKASNNQFGFNITLSSELINGSYSIRYSYFPNSTELSLSFTKQASNLYEVTNVDYDTFSVDNENTSVQFVPTNTNFTTFMEFGYQIAGIPYRTSTQSVSITYTPTTYTNTGVNIVRKYTLSLGGTYIMDVSFSPYATLYGVTAWYTYDNGIRQYHFQYTLRSQVNSPSGATNIITHTIRERTLDIPIIYKNGNQQFTTALDVDRQSSVTEFEFDFNFAGYSEFYGNVITQILKAGSPYSPSSNDIQFGFGSMYEVFIYSSLETGVKTYNFYLQREGGSVNYLLYTVTIDKLIGTDAYLKDIRFQIDEGSILYYPTIFESDTNGNIIMNSDYDARVFFDGISYDGADEANKKSFRINGIVSNIDITSYYPNFTLPIGATIQRFNETTGSFTNDLYGNYIPEDDSEFRIVQYRVWAENGTNFVDYFITVEDKNFTVTIKFNIYFRTTSGVIEASDAASPIKQSVILINVRNYKLNYDLGAPIVPTAGNVINETNGINTRTTLFIVPAPEGINNYLYTLGRNMTGAYGFNIVAPKYLGTTNLTDPSKPLVNGLRYDYNIYFIESQFIGTTSWNDNQYKLPNLDSTGETLGKYYYTPPGSLRQIKIEFAIVIENYTVIGNQWGLYDDYTSWDGN</sequence>
<proteinExistence type="predicted"/>
<name>A0ABT2Q0Y8_9MOLU</name>